<reference evidence="1" key="1">
    <citation type="submission" date="2022-12" db="EMBL/GenBank/DDBJ databases">
        <title>Reference genome sequencing for broad-spectrum identification of bacterial and archaeal isolates by mass spectrometry.</title>
        <authorList>
            <person name="Sekiguchi Y."/>
            <person name="Tourlousse D.M."/>
        </authorList>
    </citation>
    <scope>NUCLEOTIDE SEQUENCE</scope>
    <source>
        <strain evidence="1">10succ1</strain>
    </source>
</reference>
<comment type="caution">
    <text evidence="1">The sequence shown here is derived from an EMBL/GenBank/DDBJ whole genome shotgun (WGS) entry which is preliminary data.</text>
</comment>
<name>A0A9W6GMC9_9FUSO</name>
<proteinExistence type="predicted"/>
<gene>
    <name evidence="1" type="ORF">PM10SUCC1_19880</name>
</gene>
<sequence>MKRRESIVSKFREYLMLDLDQFLGEGEDHQREDRILTEMIDEFRRR</sequence>
<organism evidence="1 2">
    <name type="scientific">Propionigenium maris DSM 9537</name>
    <dbReference type="NCBI Taxonomy" id="1123000"/>
    <lineage>
        <taxon>Bacteria</taxon>
        <taxon>Fusobacteriati</taxon>
        <taxon>Fusobacteriota</taxon>
        <taxon>Fusobacteriia</taxon>
        <taxon>Fusobacteriales</taxon>
        <taxon>Fusobacteriaceae</taxon>
        <taxon>Propionigenium</taxon>
    </lineage>
</organism>
<keyword evidence="2" id="KW-1185">Reference proteome</keyword>
<dbReference type="Proteomes" id="UP001144471">
    <property type="component" value="Unassembled WGS sequence"/>
</dbReference>
<evidence type="ECO:0000313" key="2">
    <source>
        <dbReference type="Proteomes" id="UP001144471"/>
    </source>
</evidence>
<dbReference type="RefSeq" id="WP_281835659.1">
    <property type="nucleotide sequence ID" value="NZ_BSDY01000008.1"/>
</dbReference>
<dbReference type="AlphaFoldDB" id="A0A9W6GMC9"/>
<dbReference type="EMBL" id="BSDY01000008">
    <property type="protein sequence ID" value="GLI56474.1"/>
    <property type="molecule type" value="Genomic_DNA"/>
</dbReference>
<accession>A0A9W6GMC9</accession>
<evidence type="ECO:0000313" key="1">
    <source>
        <dbReference type="EMBL" id="GLI56474.1"/>
    </source>
</evidence>
<protein>
    <submittedName>
        <fullName evidence="1">Uncharacterized protein</fullName>
    </submittedName>
</protein>